<keyword evidence="2" id="KW-1185">Reference proteome</keyword>
<sequence length="119" mass="13474">MMAPVTKKEKKKEKPSNQQDSTEETLLNIWKEVSAFKKLINGRTSKKRTEALNPSTVKPIPEDPNMGYTVPMVFDSNIAWLGSSCEELFEVFKVEFTDGKTSIPLLRCIENTALLAEQH</sequence>
<dbReference type="EMBL" id="QTSX02006391">
    <property type="protein sequence ID" value="KAJ9055767.1"/>
    <property type="molecule type" value="Genomic_DNA"/>
</dbReference>
<reference evidence="1" key="1">
    <citation type="submission" date="2022-04" db="EMBL/GenBank/DDBJ databases">
        <title>Genome of the entomopathogenic fungus Entomophthora muscae.</title>
        <authorList>
            <person name="Elya C."/>
            <person name="Lovett B.R."/>
            <person name="Lee E."/>
            <person name="Macias A.M."/>
            <person name="Hajek A.E."/>
            <person name="De Bivort B.L."/>
            <person name="Kasson M.T."/>
            <person name="De Fine Licht H.H."/>
            <person name="Stajich J.E."/>
        </authorList>
    </citation>
    <scope>NUCLEOTIDE SEQUENCE</scope>
    <source>
        <strain evidence="1">Berkeley</strain>
    </source>
</reference>
<evidence type="ECO:0000313" key="2">
    <source>
        <dbReference type="Proteomes" id="UP001165960"/>
    </source>
</evidence>
<accession>A0ACC2S0E5</accession>
<name>A0ACC2S0E5_9FUNG</name>
<protein>
    <submittedName>
        <fullName evidence="1">Uncharacterized protein</fullName>
    </submittedName>
</protein>
<dbReference type="Proteomes" id="UP001165960">
    <property type="component" value="Unassembled WGS sequence"/>
</dbReference>
<proteinExistence type="predicted"/>
<organism evidence="1 2">
    <name type="scientific">Entomophthora muscae</name>
    <dbReference type="NCBI Taxonomy" id="34485"/>
    <lineage>
        <taxon>Eukaryota</taxon>
        <taxon>Fungi</taxon>
        <taxon>Fungi incertae sedis</taxon>
        <taxon>Zoopagomycota</taxon>
        <taxon>Entomophthoromycotina</taxon>
        <taxon>Entomophthoromycetes</taxon>
        <taxon>Entomophthorales</taxon>
        <taxon>Entomophthoraceae</taxon>
        <taxon>Entomophthora</taxon>
    </lineage>
</organism>
<comment type="caution">
    <text evidence="1">The sequence shown here is derived from an EMBL/GenBank/DDBJ whole genome shotgun (WGS) entry which is preliminary data.</text>
</comment>
<evidence type="ECO:0000313" key="1">
    <source>
        <dbReference type="EMBL" id="KAJ9055767.1"/>
    </source>
</evidence>
<gene>
    <name evidence="1" type="ORF">DSO57_1000625</name>
</gene>